<dbReference type="EMBL" id="QGGI01000008">
    <property type="protein sequence ID" value="PWJ93287.1"/>
    <property type="molecule type" value="Genomic_DNA"/>
</dbReference>
<comment type="caution">
    <text evidence="9">The sequence shown here is derived from an EMBL/GenBank/DDBJ whole genome shotgun (WGS) entry which is preliminary data.</text>
</comment>
<dbReference type="InterPro" id="IPR000537">
    <property type="entry name" value="UbiA_prenyltransferase"/>
</dbReference>
<dbReference type="GO" id="GO:0016020">
    <property type="term" value="C:membrane"/>
    <property type="evidence" value="ECO:0007669"/>
    <property type="project" value="UniProtKB-SubCell"/>
</dbReference>
<evidence type="ECO:0000313" key="10">
    <source>
        <dbReference type="Proteomes" id="UP000245921"/>
    </source>
</evidence>
<dbReference type="AlphaFoldDB" id="A0AA45HIR5"/>
<keyword evidence="3" id="KW-0474">Menaquinone biosynthesis</keyword>
<evidence type="ECO:0000256" key="4">
    <source>
        <dbReference type="ARBA" id="ARBA00022679"/>
    </source>
</evidence>
<dbReference type="PANTHER" id="PTHR13929:SF0">
    <property type="entry name" value="UBIA PRENYLTRANSFERASE DOMAIN-CONTAINING PROTEIN 1"/>
    <property type="match status" value="1"/>
</dbReference>
<feature type="transmembrane region" description="Helical" evidence="8">
    <location>
        <begin position="178"/>
        <end position="201"/>
    </location>
</feature>
<feature type="transmembrane region" description="Helical" evidence="8">
    <location>
        <begin position="242"/>
        <end position="270"/>
    </location>
</feature>
<dbReference type="PIRSF" id="PIRSF005355">
    <property type="entry name" value="UBIAD1"/>
    <property type="match status" value="1"/>
</dbReference>
<dbReference type="NCBIfam" id="NF009926">
    <property type="entry name" value="PRK13387.1"/>
    <property type="match status" value="1"/>
</dbReference>
<reference evidence="9 10" key="1">
    <citation type="submission" date="2018-05" db="EMBL/GenBank/DDBJ databases">
        <title>Genomic Encyclopedia of Type Strains, Phase IV (KMG-IV): sequencing the most valuable type-strain genomes for metagenomic binning, comparative biology and taxonomic classification.</title>
        <authorList>
            <person name="Goeker M."/>
        </authorList>
    </citation>
    <scope>NUCLEOTIDE SEQUENCE [LARGE SCALE GENOMIC DNA]</scope>
    <source>
        <strain evidence="9 10">DSM 24906</strain>
    </source>
</reference>
<accession>A0AA45HIR5</accession>
<feature type="transmembrane region" description="Helical" evidence="8">
    <location>
        <begin position="91"/>
        <end position="109"/>
    </location>
</feature>
<dbReference type="Gene3D" id="1.10.357.140">
    <property type="entry name" value="UbiA prenyltransferase"/>
    <property type="match status" value="1"/>
</dbReference>
<evidence type="ECO:0000313" key="9">
    <source>
        <dbReference type="EMBL" id="PWJ93287.1"/>
    </source>
</evidence>
<feature type="transmembrane region" description="Helical" evidence="8">
    <location>
        <begin position="12"/>
        <end position="33"/>
    </location>
</feature>
<evidence type="ECO:0000256" key="5">
    <source>
        <dbReference type="ARBA" id="ARBA00022692"/>
    </source>
</evidence>
<feature type="transmembrane region" description="Helical" evidence="8">
    <location>
        <begin position="39"/>
        <end position="61"/>
    </location>
</feature>
<keyword evidence="5 8" id="KW-0812">Transmembrane</keyword>
<dbReference type="GO" id="GO:0042371">
    <property type="term" value="P:vitamin K biosynthetic process"/>
    <property type="evidence" value="ECO:0007669"/>
    <property type="project" value="TreeGrafter"/>
</dbReference>
<dbReference type="InterPro" id="IPR044878">
    <property type="entry name" value="UbiA_sf"/>
</dbReference>
<keyword evidence="7 8" id="KW-0472">Membrane</keyword>
<dbReference type="GO" id="GO:0009234">
    <property type="term" value="P:menaquinone biosynthetic process"/>
    <property type="evidence" value="ECO:0007669"/>
    <property type="project" value="UniProtKB-KW"/>
</dbReference>
<feature type="transmembrane region" description="Helical" evidence="8">
    <location>
        <begin position="146"/>
        <end position="166"/>
    </location>
</feature>
<evidence type="ECO:0000256" key="6">
    <source>
        <dbReference type="ARBA" id="ARBA00022989"/>
    </source>
</evidence>
<dbReference type="PANTHER" id="PTHR13929">
    <property type="entry name" value="1,4-DIHYDROXY-2-NAPHTHOATE OCTAPRENYLTRANSFERASE"/>
    <property type="match status" value="1"/>
</dbReference>
<dbReference type="Pfam" id="PF01040">
    <property type="entry name" value="UbiA"/>
    <property type="match status" value="1"/>
</dbReference>
<dbReference type="CDD" id="cd13962">
    <property type="entry name" value="PT_UbiA_UBIAD1"/>
    <property type="match status" value="1"/>
</dbReference>
<dbReference type="GO" id="GO:0004659">
    <property type="term" value="F:prenyltransferase activity"/>
    <property type="evidence" value="ECO:0007669"/>
    <property type="project" value="InterPro"/>
</dbReference>
<keyword evidence="4" id="KW-0808">Transferase</keyword>
<comment type="pathway">
    <text evidence="2">Quinol/quinone metabolism; menaquinone biosynthesis.</text>
</comment>
<feature type="transmembrane region" description="Helical" evidence="8">
    <location>
        <begin position="115"/>
        <end position="134"/>
    </location>
</feature>
<dbReference type="Proteomes" id="UP000245921">
    <property type="component" value="Unassembled WGS sequence"/>
</dbReference>
<protein>
    <submittedName>
        <fullName evidence="9">1,4-dihydroxy-2-naphthoate octaprenyltransferase</fullName>
    </submittedName>
</protein>
<gene>
    <name evidence="9" type="ORF">C7380_108117</name>
</gene>
<keyword evidence="6 8" id="KW-1133">Transmembrane helix</keyword>
<proteinExistence type="predicted"/>
<keyword evidence="10" id="KW-1185">Reference proteome</keyword>
<name>A0AA45HIR5_9BACT</name>
<evidence type="ECO:0000256" key="1">
    <source>
        <dbReference type="ARBA" id="ARBA00004141"/>
    </source>
</evidence>
<evidence type="ECO:0000256" key="3">
    <source>
        <dbReference type="ARBA" id="ARBA00022428"/>
    </source>
</evidence>
<evidence type="ECO:0000256" key="8">
    <source>
        <dbReference type="SAM" id="Phobius"/>
    </source>
</evidence>
<organism evidence="9 10">
    <name type="scientific">Oceanotoga teriensis</name>
    <dbReference type="NCBI Taxonomy" id="515440"/>
    <lineage>
        <taxon>Bacteria</taxon>
        <taxon>Thermotogati</taxon>
        <taxon>Thermotogota</taxon>
        <taxon>Thermotogae</taxon>
        <taxon>Petrotogales</taxon>
        <taxon>Petrotogaceae</taxon>
        <taxon>Oceanotoga</taxon>
    </lineage>
</organism>
<comment type="subcellular location">
    <subcellularLocation>
        <location evidence="1">Membrane</location>
        <topology evidence="1">Multi-pass membrane protein</topology>
    </subcellularLocation>
</comment>
<sequence length="317" mass="36438">MTIESFFKVVEIQTKLASVFPFIIGTLYSYYMYGIVKPLNIIIMFISLICFDMATTAINNYMDYKKAIKKEGYGFEHHNGIVKYNLKKSEVITTILVLIIIAVCAGIYLTYLTGWITLFIGVISFITGILYSFGPIPISRMPLGEIFSGFFMGFIILFLSVYINIYDMSHISMMIENWNIVLNLNIIEIIKIFLISMPLFFSISNIMLANNISDLEEDIANKRYTLPYYLGKKNALNLWRNLYYISYADLLILMILGWMPWTTVIGLATIIPVTKHIGYFMKKQTKKDTFIYAVKNLGLISISYIISLILGIFFKSI</sequence>
<feature type="transmembrane region" description="Helical" evidence="8">
    <location>
        <begin position="290"/>
        <end position="314"/>
    </location>
</feature>
<evidence type="ECO:0000256" key="2">
    <source>
        <dbReference type="ARBA" id="ARBA00004863"/>
    </source>
</evidence>
<evidence type="ECO:0000256" key="7">
    <source>
        <dbReference type="ARBA" id="ARBA00023136"/>
    </source>
</evidence>
<dbReference type="InterPro" id="IPR026046">
    <property type="entry name" value="UBIAD1"/>
</dbReference>
<dbReference type="NCBIfam" id="NF004752">
    <property type="entry name" value="PRK06080.1-4"/>
    <property type="match status" value="1"/>
</dbReference>
<dbReference type="RefSeq" id="WP_109604811.1">
    <property type="nucleotide sequence ID" value="NZ_JAMHJO010000004.1"/>
</dbReference>